<comment type="caution">
    <text evidence="2">The sequence shown here is derived from an EMBL/GenBank/DDBJ whole genome shotgun (WGS) entry which is preliminary data.</text>
</comment>
<gene>
    <name evidence="2" type="ORF">SK128_006396</name>
</gene>
<evidence type="ECO:0000313" key="3">
    <source>
        <dbReference type="Proteomes" id="UP001381693"/>
    </source>
</evidence>
<protein>
    <submittedName>
        <fullName evidence="2">Uncharacterized protein</fullName>
    </submittedName>
</protein>
<evidence type="ECO:0000313" key="2">
    <source>
        <dbReference type="EMBL" id="KAK7026096.1"/>
    </source>
</evidence>
<dbReference type="EMBL" id="JAXCGZ010022717">
    <property type="protein sequence ID" value="KAK7026096.1"/>
    <property type="molecule type" value="Genomic_DNA"/>
</dbReference>
<feature type="compositionally biased region" description="Acidic residues" evidence="1">
    <location>
        <begin position="46"/>
        <end position="60"/>
    </location>
</feature>
<feature type="region of interest" description="Disordered" evidence="1">
    <location>
        <begin position="125"/>
        <end position="146"/>
    </location>
</feature>
<evidence type="ECO:0000256" key="1">
    <source>
        <dbReference type="SAM" id="MobiDB-lite"/>
    </source>
</evidence>
<accession>A0AAN8WDQ3</accession>
<keyword evidence="3" id="KW-1185">Reference proteome</keyword>
<organism evidence="2 3">
    <name type="scientific">Halocaridina rubra</name>
    <name type="common">Hawaiian red shrimp</name>
    <dbReference type="NCBI Taxonomy" id="373956"/>
    <lineage>
        <taxon>Eukaryota</taxon>
        <taxon>Metazoa</taxon>
        <taxon>Ecdysozoa</taxon>
        <taxon>Arthropoda</taxon>
        <taxon>Crustacea</taxon>
        <taxon>Multicrustacea</taxon>
        <taxon>Malacostraca</taxon>
        <taxon>Eumalacostraca</taxon>
        <taxon>Eucarida</taxon>
        <taxon>Decapoda</taxon>
        <taxon>Pleocyemata</taxon>
        <taxon>Caridea</taxon>
        <taxon>Atyoidea</taxon>
        <taxon>Atyidae</taxon>
        <taxon>Halocaridina</taxon>
    </lineage>
</organism>
<reference evidence="2 3" key="1">
    <citation type="submission" date="2023-11" db="EMBL/GenBank/DDBJ databases">
        <title>Halocaridina rubra genome assembly.</title>
        <authorList>
            <person name="Smith C."/>
        </authorList>
    </citation>
    <scope>NUCLEOTIDE SEQUENCE [LARGE SCALE GENOMIC DNA]</scope>
    <source>
        <strain evidence="2">EP-1</strain>
        <tissue evidence="2">Whole</tissue>
    </source>
</reference>
<feature type="compositionally biased region" description="Basic and acidic residues" evidence="1">
    <location>
        <begin position="88"/>
        <end position="112"/>
    </location>
</feature>
<sequence>MVHKKSTYRLMFKNYAADIRKNVWEENNSLRLRRRIEEMSHHRLEEEDADCDCDESDDEDEHMKTSMKNVSVQSQPEMFLKTEPLQEPEQKKDHPQIPRLHFSPEEDSPRQQKRVIMEDEMRNAAKEASDIRQKSASSTKTKLGRSHKYPFTTQLSRTTRRTFQDRNRKTFMPCASGGLVRSIGDQSSFNIHLNEDRVRPTALKASAQRNKEIENMISQQRKVTLDDWRERTKMDYVNPSSIFVDSKKNIFSRSRPKERLIHDQPRIRVYSNYCKHCGGRK</sequence>
<dbReference type="AlphaFoldDB" id="A0AAN8WDQ3"/>
<feature type="region of interest" description="Disordered" evidence="1">
    <location>
        <begin position="43"/>
        <end position="112"/>
    </location>
</feature>
<feature type="compositionally biased region" description="Polar residues" evidence="1">
    <location>
        <begin position="66"/>
        <end position="76"/>
    </location>
</feature>
<dbReference type="Proteomes" id="UP001381693">
    <property type="component" value="Unassembled WGS sequence"/>
</dbReference>
<proteinExistence type="predicted"/>
<name>A0AAN8WDQ3_HALRR</name>